<reference evidence="5" key="1">
    <citation type="submission" date="2019-04" db="EMBL/GenBank/DDBJ databases">
        <authorList>
            <person name="Alioto T."/>
            <person name="Alioto T."/>
        </authorList>
    </citation>
    <scope>NUCLEOTIDE SEQUENCE [LARGE SCALE GENOMIC DNA]</scope>
</reference>
<dbReference type="FunFam" id="2.20.100.10:FF:000062">
    <property type="entry name" value="Thrombospondin type 1 domain containing 7B"/>
    <property type="match status" value="1"/>
</dbReference>
<dbReference type="Pfam" id="PF19028">
    <property type="entry name" value="TSP1_spondin"/>
    <property type="match status" value="1"/>
</dbReference>
<dbReference type="InterPro" id="IPR000884">
    <property type="entry name" value="TSP1_rpt"/>
</dbReference>
<organism evidence="5 6">
    <name type="scientific">Marmota monax</name>
    <name type="common">Woodchuck</name>
    <dbReference type="NCBI Taxonomy" id="9995"/>
    <lineage>
        <taxon>Eukaryota</taxon>
        <taxon>Metazoa</taxon>
        <taxon>Chordata</taxon>
        <taxon>Craniata</taxon>
        <taxon>Vertebrata</taxon>
        <taxon>Euteleostomi</taxon>
        <taxon>Mammalia</taxon>
        <taxon>Eutheria</taxon>
        <taxon>Euarchontoglires</taxon>
        <taxon>Glires</taxon>
        <taxon>Rodentia</taxon>
        <taxon>Sciuromorpha</taxon>
        <taxon>Sciuridae</taxon>
        <taxon>Xerinae</taxon>
        <taxon>Marmotini</taxon>
        <taxon>Marmota</taxon>
    </lineage>
</organism>
<dbReference type="InterPro" id="IPR044004">
    <property type="entry name" value="TSP1_spondin_dom"/>
</dbReference>
<proteinExistence type="predicted"/>
<dbReference type="GO" id="GO:0030036">
    <property type="term" value="P:actin cytoskeleton organization"/>
    <property type="evidence" value="ECO:0007669"/>
    <property type="project" value="TreeGrafter"/>
</dbReference>
<evidence type="ECO:0000313" key="6">
    <source>
        <dbReference type="Proteomes" id="UP000335636"/>
    </source>
</evidence>
<dbReference type="SMART" id="SM00209">
    <property type="entry name" value="TSP1"/>
    <property type="match status" value="1"/>
</dbReference>
<protein>
    <recommendedName>
        <fullName evidence="4">Spondin-like TSP1 domain-containing protein</fullName>
    </recommendedName>
</protein>
<evidence type="ECO:0000256" key="2">
    <source>
        <dbReference type="ARBA" id="ARBA00023157"/>
    </source>
</evidence>
<keyword evidence="1" id="KW-0732">Signal</keyword>
<dbReference type="PANTHER" id="PTHR11311:SF7">
    <property type="entry name" value="THROMBOSPONDIN TYPE-1 DOMAIN-CONTAINING PROTEIN 7B"/>
    <property type="match status" value="1"/>
</dbReference>
<dbReference type="PROSITE" id="PS50092">
    <property type="entry name" value="TSP1"/>
    <property type="match status" value="1"/>
</dbReference>
<dbReference type="GO" id="GO:0005886">
    <property type="term" value="C:plasma membrane"/>
    <property type="evidence" value="ECO:0007669"/>
    <property type="project" value="TreeGrafter"/>
</dbReference>
<evidence type="ECO:0000259" key="4">
    <source>
        <dbReference type="Pfam" id="PF19028"/>
    </source>
</evidence>
<dbReference type="EMBL" id="CABDUW010001600">
    <property type="protein sequence ID" value="VTJ82931.1"/>
    <property type="molecule type" value="Genomic_DNA"/>
</dbReference>
<gene>
    <name evidence="5" type="ORF">MONAX_5E006702</name>
</gene>
<evidence type="ECO:0000256" key="3">
    <source>
        <dbReference type="ARBA" id="ARBA00023180"/>
    </source>
</evidence>
<dbReference type="Proteomes" id="UP000335636">
    <property type="component" value="Unassembled WGS sequence"/>
</dbReference>
<name>A0A5E4CPG8_MARMO</name>
<sequence>YMQEECVIPCPFDCKLSDWSSWGSCSSSCGIGVRIRSKWLKEKPYNGGRPCPKLDLKNQ</sequence>
<dbReference type="AlphaFoldDB" id="A0A5E4CPG8"/>
<accession>A0A5E4CPG8</accession>
<dbReference type="InterPro" id="IPR051418">
    <property type="entry name" value="Spondin/Thrombospondin_T1"/>
</dbReference>
<keyword evidence="6" id="KW-1185">Reference proteome</keyword>
<feature type="non-terminal residue" evidence="5">
    <location>
        <position position="1"/>
    </location>
</feature>
<keyword evidence="2" id="KW-1015">Disulfide bond</keyword>
<dbReference type="InterPro" id="IPR036383">
    <property type="entry name" value="TSP1_rpt_sf"/>
</dbReference>
<evidence type="ECO:0000256" key="1">
    <source>
        <dbReference type="ARBA" id="ARBA00022729"/>
    </source>
</evidence>
<dbReference type="Gene3D" id="2.20.100.10">
    <property type="entry name" value="Thrombospondin type-1 (TSP1) repeat"/>
    <property type="match status" value="1"/>
</dbReference>
<dbReference type="PANTHER" id="PTHR11311">
    <property type="entry name" value="SPONDIN"/>
    <property type="match status" value="1"/>
</dbReference>
<dbReference type="SUPFAM" id="SSF82895">
    <property type="entry name" value="TSP-1 type 1 repeat"/>
    <property type="match status" value="1"/>
</dbReference>
<evidence type="ECO:0000313" key="5">
    <source>
        <dbReference type="EMBL" id="VTJ82931.1"/>
    </source>
</evidence>
<keyword evidence="3" id="KW-0325">Glycoprotein</keyword>
<feature type="non-terminal residue" evidence="5">
    <location>
        <position position="59"/>
    </location>
</feature>
<comment type="caution">
    <text evidence="5">The sequence shown here is derived from an EMBL/GenBank/DDBJ whole genome shotgun (WGS) entry which is preliminary data.</text>
</comment>
<feature type="domain" description="Spondin-like TSP1" evidence="4">
    <location>
        <begin position="14"/>
        <end position="55"/>
    </location>
</feature>